<feature type="non-terminal residue" evidence="2">
    <location>
        <position position="1"/>
    </location>
</feature>
<dbReference type="PANTHER" id="PTHR46889:SF5">
    <property type="entry name" value="INTEGRASE PROTEIN"/>
    <property type="match status" value="1"/>
</dbReference>
<dbReference type="PANTHER" id="PTHR46889">
    <property type="entry name" value="TRANSPOSASE INSF FOR INSERTION SEQUENCE IS3B-RELATED"/>
    <property type="match status" value="1"/>
</dbReference>
<protein>
    <submittedName>
        <fullName evidence="2">ISPsy11, transposase OrfB</fullName>
    </submittedName>
</protein>
<dbReference type="SUPFAM" id="SSF46689">
    <property type="entry name" value="Homeodomain-like"/>
    <property type="match status" value="1"/>
</dbReference>
<comment type="caution">
    <text evidence="2">The sequence shown here is derived from an EMBL/GenBank/DDBJ whole genome shotgun (WGS) entry which is preliminary data.</text>
</comment>
<gene>
    <name evidence="2" type="ORF">OBE_09418</name>
</gene>
<dbReference type="AlphaFoldDB" id="K1SQ02"/>
<name>K1SQ02_9ZZZZ</name>
<sequence length="278" mass="32576">NEDTGWFETREVELNSYSFTDDDRIMIVREYMESGLPAEEIIKKYYISSRTVLFSWMDKFLNEKDLLSLPPEDQNRDDMAKTTNEQLKEKDAEIKRLRKALELEKLRSKAFSTMIDLAEETFNIPVRKKYWYQTVSLLRTECQSQGLGTLCGLFGFTRQAYNKRNVSDGFAEEVIESIIIEKAREYRKSNPGLGAAKLHAILKQMFEDTGCFPGRDAFIEMLRKHGLMVRIKRRRRYKTTDSDHHYRKYPNLIKGVVPTHPNQIWASDITYVETNEGV</sequence>
<feature type="non-terminal residue" evidence="2">
    <location>
        <position position="278"/>
    </location>
</feature>
<evidence type="ECO:0000256" key="1">
    <source>
        <dbReference type="SAM" id="Coils"/>
    </source>
</evidence>
<keyword evidence="1" id="KW-0175">Coiled coil</keyword>
<organism evidence="2">
    <name type="scientific">human gut metagenome</name>
    <dbReference type="NCBI Taxonomy" id="408170"/>
    <lineage>
        <taxon>unclassified sequences</taxon>
        <taxon>metagenomes</taxon>
        <taxon>organismal metagenomes</taxon>
    </lineage>
</organism>
<feature type="coiled-coil region" evidence="1">
    <location>
        <begin position="80"/>
        <end position="107"/>
    </location>
</feature>
<dbReference type="EMBL" id="AJWZ01006498">
    <property type="protein sequence ID" value="EKC59598.1"/>
    <property type="molecule type" value="Genomic_DNA"/>
</dbReference>
<dbReference type="InterPro" id="IPR050900">
    <property type="entry name" value="Transposase_IS3/IS150/IS904"/>
</dbReference>
<evidence type="ECO:0000313" key="2">
    <source>
        <dbReference type="EMBL" id="EKC59598.1"/>
    </source>
</evidence>
<reference evidence="2" key="1">
    <citation type="journal article" date="2013" name="Environ. Microbiol.">
        <title>Microbiota from the distal guts of lean and obese adolescents exhibit partial functional redundancy besides clear differences in community structure.</title>
        <authorList>
            <person name="Ferrer M."/>
            <person name="Ruiz A."/>
            <person name="Lanza F."/>
            <person name="Haange S.B."/>
            <person name="Oberbach A."/>
            <person name="Till H."/>
            <person name="Bargiela R."/>
            <person name="Campoy C."/>
            <person name="Segura M.T."/>
            <person name="Richter M."/>
            <person name="von Bergen M."/>
            <person name="Seifert J."/>
            <person name="Suarez A."/>
        </authorList>
    </citation>
    <scope>NUCLEOTIDE SEQUENCE</scope>
</reference>
<proteinExistence type="predicted"/>
<accession>K1SQ02</accession>
<dbReference type="InterPro" id="IPR009057">
    <property type="entry name" value="Homeodomain-like_sf"/>
</dbReference>